<sequence length="246" mass="26795">MGPPFAQTRSREHGFAGSFPDRPRCCVRGFHRRFRSPGFQEPPVGLACWTFKQQSPEAARRIRVCLRPAAQQAIKRSSVHSPPKLPTPSPPTKGSAQPATSGRLLVLLMLLCSQKDGRLVLGSLPPLLGSSASIVASGRSLVVYFSTPALRHRNGERALGMWEGAAARYERLSSLVTKELSLFSPLDAVKGTQHGDVMRTGHEPPGKIANFEGQRPRVPSGSGKFFPGRRREAVCWTHLSERAPSG</sequence>
<organism evidence="2 3">
    <name type="scientific">Colletotrichum kahawae</name>
    <name type="common">Coffee berry disease fungus</name>
    <dbReference type="NCBI Taxonomy" id="34407"/>
    <lineage>
        <taxon>Eukaryota</taxon>
        <taxon>Fungi</taxon>
        <taxon>Dikarya</taxon>
        <taxon>Ascomycota</taxon>
        <taxon>Pezizomycotina</taxon>
        <taxon>Sordariomycetes</taxon>
        <taxon>Hypocreomycetidae</taxon>
        <taxon>Glomerellales</taxon>
        <taxon>Glomerellaceae</taxon>
        <taxon>Colletotrichum</taxon>
        <taxon>Colletotrichum gloeosporioides species complex</taxon>
    </lineage>
</organism>
<comment type="caution">
    <text evidence="2">The sequence shown here is derived from an EMBL/GenBank/DDBJ whole genome shotgun (WGS) entry which is preliminary data.</text>
</comment>
<evidence type="ECO:0000313" key="3">
    <source>
        <dbReference type="Proteomes" id="UP001281614"/>
    </source>
</evidence>
<feature type="region of interest" description="Disordered" evidence="1">
    <location>
        <begin position="73"/>
        <end position="98"/>
    </location>
</feature>
<dbReference type="AlphaFoldDB" id="A0AAE0DDT1"/>
<dbReference type="Proteomes" id="UP001281614">
    <property type="component" value="Unassembled WGS sequence"/>
</dbReference>
<name>A0AAE0DDT1_COLKA</name>
<keyword evidence="3" id="KW-1185">Reference proteome</keyword>
<dbReference type="EMBL" id="VYYT01000005">
    <property type="protein sequence ID" value="KAK2779179.1"/>
    <property type="molecule type" value="Genomic_DNA"/>
</dbReference>
<reference evidence="2" key="1">
    <citation type="submission" date="2023-02" db="EMBL/GenBank/DDBJ databases">
        <title>Colletotrichum kahawae CIFC_Que2 genome sequencing and assembly.</title>
        <authorList>
            <person name="Baroncelli R."/>
        </authorList>
    </citation>
    <scope>NUCLEOTIDE SEQUENCE</scope>
    <source>
        <strain evidence="2">CIFC_Que2</strain>
    </source>
</reference>
<gene>
    <name evidence="2" type="ORF">CKAH01_11438</name>
</gene>
<protein>
    <submittedName>
        <fullName evidence="2">Uncharacterized protein</fullName>
    </submittedName>
</protein>
<evidence type="ECO:0000313" key="2">
    <source>
        <dbReference type="EMBL" id="KAK2779179.1"/>
    </source>
</evidence>
<proteinExistence type="predicted"/>
<accession>A0AAE0DDT1</accession>
<evidence type="ECO:0000256" key="1">
    <source>
        <dbReference type="SAM" id="MobiDB-lite"/>
    </source>
</evidence>